<evidence type="ECO:0000313" key="3">
    <source>
        <dbReference type="Proteomes" id="UP000233398"/>
    </source>
</evidence>
<dbReference type="OrthoDB" id="9813254at2"/>
<dbReference type="Gene3D" id="1.25.40.10">
    <property type="entry name" value="Tetratricopeptide repeat domain"/>
    <property type="match status" value="2"/>
</dbReference>
<dbReference type="PROSITE" id="PS50005">
    <property type="entry name" value="TPR"/>
    <property type="match status" value="1"/>
</dbReference>
<organism evidence="2 3">
    <name type="scientific">Rhodohalobacter barkolensis</name>
    <dbReference type="NCBI Taxonomy" id="2053187"/>
    <lineage>
        <taxon>Bacteria</taxon>
        <taxon>Pseudomonadati</taxon>
        <taxon>Balneolota</taxon>
        <taxon>Balneolia</taxon>
        <taxon>Balneolales</taxon>
        <taxon>Balneolaceae</taxon>
        <taxon>Rhodohalobacter</taxon>
    </lineage>
</organism>
<feature type="repeat" description="TPR" evidence="1">
    <location>
        <begin position="223"/>
        <end position="256"/>
    </location>
</feature>
<dbReference type="Pfam" id="PF13432">
    <property type="entry name" value="TPR_16"/>
    <property type="match status" value="1"/>
</dbReference>
<gene>
    <name evidence="2" type="ORF">CWD77_07080</name>
</gene>
<protein>
    <submittedName>
        <fullName evidence="2">Uncharacterized protein</fullName>
    </submittedName>
</protein>
<dbReference type="EMBL" id="PISP01000001">
    <property type="protein sequence ID" value="PKD45205.1"/>
    <property type="molecule type" value="Genomic_DNA"/>
</dbReference>
<name>A0A2N0VLW8_9BACT</name>
<sequence>MRMNCRHCFVAVTFLLVGISPHIIEAQTPILIENEEFKGDAQTAIDSLYNRNPDSAREILNPWMEQFPDHPLWTLWNGMELWWSVLNDLHNEQYDDEFFHVMRRADYEASQLLRNHRDHPDALIIRAIANGYTARHHSNREEWLTAANIGRRAYQAYSRLMEVLPSLPDNDFAEGMKRYYAAYIPENYPAVRAVSWFLPDGNREEGLELLQVASEEGVFARPEATYFLGNILLNYEGDYEKALLYFRQLVDQYPSNSYFRRLYVRTLHELKRYEELIVFSTESIEYMNDDSLPENMILLEEIYYWKGISQYQTGDMQNAIESFTQSYRIGQQLPNPDKRPIQALSAYHAGRTSERLNDVSQAEHFYEIVLNHDNSEEAKKRAKKRLEALQ</sequence>
<dbReference type="SMART" id="SM00028">
    <property type="entry name" value="TPR"/>
    <property type="match status" value="3"/>
</dbReference>
<comment type="caution">
    <text evidence="2">The sequence shown here is derived from an EMBL/GenBank/DDBJ whole genome shotgun (WGS) entry which is preliminary data.</text>
</comment>
<dbReference type="Proteomes" id="UP000233398">
    <property type="component" value="Unassembled WGS sequence"/>
</dbReference>
<reference evidence="2 3" key="1">
    <citation type="submission" date="2017-11" db="EMBL/GenBank/DDBJ databases">
        <title>Rhodohalobacter 15182 sp. nov., isolated from a salt lake.</title>
        <authorList>
            <person name="Han S."/>
        </authorList>
    </citation>
    <scope>NUCLEOTIDE SEQUENCE [LARGE SCALE GENOMIC DNA]</scope>
    <source>
        <strain evidence="2 3">15182</strain>
    </source>
</reference>
<evidence type="ECO:0000313" key="2">
    <source>
        <dbReference type="EMBL" id="PKD45205.1"/>
    </source>
</evidence>
<dbReference type="InterPro" id="IPR011990">
    <property type="entry name" value="TPR-like_helical_dom_sf"/>
</dbReference>
<dbReference type="SUPFAM" id="SSF81901">
    <property type="entry name" value="HCP-like"/>
    <property type="match status" value="1"/>
</dbReference>
<keyword evidence="1" id="KW-0802">TPR repeat</keyword>
<proteinExistence type="predicted"/>
<dbReference type="InterPro" id="IPR019734">
    <property type="entry name" value="TPR_rpt"/>
</dbReference>
<dbReference type="Pfam" id="PF13181">
    <property type="entry name" value="TPR_8"/>
    <property type="match status" value="1"/>
</dbReference>
<evidence type="ECO:0000256" key="1">
    <source>
        <dbReference type="PROSITE-ProRule" id="PRU00339"/>
    </source>
</evidence>
<accession>A0A2N0VLW8</accession>
<dbReference type="AlphaFoldDB" id="A0A2N0VLW8"/>
<keyword evidence="3" id="KW-1185">Reference proteome</keyword>